<dbReference type="SUPFAM" id="SSF53901">
    <property type="entry name" value="Thiolase-like"/>
    <property type="match status" value="1"/>
</dbReference>
<dbReference type="Gene3D" id="2.40.50.840">
    <property type="match status" value="1"/>
</dbReference>
<dbReference type="Gene3D" id="3.40.47.10">
    <property type="match status" value="1"/>
</dbReference>
<keyword evidence="3" id="KW-0012">Acyltransferase</keyword>
<accession>A0A9E5T4X2</accession>
<keyword evidence="2" id="KW-0808">Transferase</keyword>
<dbReference type="AlphaFoldDB" id="A0A9E5T4X2"/>
<dbReference type="Proteomes" id="UP000787472">
    <property type="component" value="Unassembled WGS sequence"/>
</dbReference>
<gene>
    <name evidence="5" type="ORF">G8770_23395</name>
</gene>
<evidence type="ECO:0000259" key="4">
    <source>
        <dbReference type="Pfam" id="PF18313"/>
    </source>
</evidence>
<comment type="similarity">
    <text evidence="1">Belongs to the thiolase-like superfamily. Thiolase family.</text>
</comment>
<evidence type="ECO:0000256" key="2">
    <source>
        <dbReference type="ARBA" id="ARBA00022679"/>
    </source>
</evidence>
<comment type="caution">
    <text evidence="5">The sequence shown here is derived from an EMBL/GenBank/DDBJ whole genome shotgun (WGS) entry which is preliminary data.</text>
</comment>
<dbReference type="PANTHER" id="PTHR18919">
    <property type="entry name" value="ACETYL-COA C-ACYLTRANSFERASE"/>
    <property type="match status" value="1"/>
</dbReference>
<protein>
    <submittedName>
        <fullName evidence="5">Acetyl-CoA acetyltransferase</fullName>
    </submittedName>
</protein>
<dbReference type="Pfam" id="PF18313">
    <property type="entry name" value="TLP1_add_C"/>
    <property type="match status" value="1"/>
</dbReference>
<name>A0A9E5T4X2_9GAMM</name>
<dbReference type="RefSeq" id="WP_167192473.1">
    <property type="nucleotide sequence ID" value="NZ_JAAONZ010000035.1"/>
</dbReference>
<organism evidence="5 6">
    <name type="scientific">Pseudomaricurvus hydrocarbonicus</name>
    <dbReference type="NCBI Taxonomy" id="1470433"/>
    <lineage>
        <taxon>Bacteria</taxon>
        <taxon>Pseudomonadati</taxon>
        <taxon>Pseudomonadota</taxon>
        <taxon>Gammaproteobacteria</taxon>
        <taxon>Cellvibrionales</taxon>
        <taxon>Cellvibrionaceae</taxon>
        <taxon>Pseudomaricurvus</taxon>
    </lineage>
</organism>
<evidence type="ECO:0000313" key="6">
    <source>
        <dbReference type="Proteomes" id="UP000787472"/>
    </source>
</evidence>
<evidence type="ECO:0000256" key="3">
    <source>
        <dbReference type="ARBA" id="ARBA00023315"/>
    </source>
</evidence>
<dbReference type="PANTHER" id="PTHR18919:SF139">
    <property type="entry name" value="THIOLASE-LIKE PROTEIN TYPE 1 ADDITIONAL C-TERMINAL DOMAIN-CONTAINING PROTEIN"/>
    <property type="match status" value="1"/>
</dbReference>
<dbReference type="InterPro" id="IPR016039">
    <property type="entry name" value="Thiolase-like"/>
</dbReference>
<sequence length="515" mass="55449">MTQPSENTPILVGAGQVTEPVPEHLEQASSHADLAGQAARAALSDARDAQLAAHIDTIVGVRTFADSTPLWACPFGGSNNFPRSVGRRIGAQPRHAVYEILGGQSPQKLVGEFAERLHRGDCEMVLLAGGEAMATIKVASKQPVNLDWSETVEGQLEDRGMSDDTPLISNEELQHQLFQPVQYYGLMEHARRADLGQSLPQYSRAMGDCFAALSQVAANNPYSMYPKAYDAETLITASDDNPMVASPYPKHLVAKDGVNQAAALLLTTVGKAKELGIDPQQWVFLHGYADTCERTLLERPRLGHSKAMEQALLGALAAANKASDDLQHLDIYSCFPIVVTEARAILGIAADDPRPLTQTGGLAFFGGPGNNYTMHGIASLMQALRKDPGSFGLAYGNGGWMSKHSAGVYSTAAPTAPWQACDSKALQARVDHEPRPEIESAPAGEASLETYTINYRRGEPTQAVIVGRLTCNGKRFYALTALNDTATLQRMLDSEVLGASIRVQPHNEGNRFTFV</sequence>
<feature type="domain" description="Thiolase-like protein type 1 additional C-terminal" evidence="4">
    <location>
        <begin position="426"/>
        <end position="505"/>
    </location>
</feature>
<dbReference type="EMBL" id="JAAONZ010000035">
    <property type="protein sequence ID" value="NHO68508.1"/>
    <property type="molecule type" value="Genomic_DNA"/>
</dbReference>
<proteinExistence type="inferred from homology"/>
<evidence type="ECO:0000256" key="1">
    <source>
        <dbReference type="ARBA" id="ARBA00010982"/>
    </source>
</evidence>
<reference evidence="5" key="1">
    <citation type="submission" date="2020-03" db="EMBL/GenBank/DDBJ databases">
        <authorList>
            <person name="Guo F."/>
        </authorList>
    </citation>
    <scope>NUCLEOTIDE SEQUENCE</scope>
    <source>
        <strain evidence="5">JCM 30134</strain>
    </source>
</reference>
<dbReference type="GO" id="GO:0016746">
    <property type="term" value="F:acyltransferase activity"/>
    <property type="evidence" value="ECO:0007669"/>
    <property type="project" value="UniProtKB-KW"/>
</dbReference>
<keyword evidence="6" id="KW-1185">Reference proteome</keyword>
<dbReference type="InterPro" id="IPR040771">
    <property type="entry name" value="TLP1_add_C"/>
</dbReference>
<evidence type="ECO:0000313" key="5">
    <source>
        <dbReference type="EMBL" id="NHO68508.1"/>
    </source>
</evidence>